<dbReference type="STRING" id="1499966.U14_05271"/>
<evidence type="ECO:0000313" key="2">
    <source>
        <dbReference type="Proteomes" id="UP000030700"/>
    </source>
</evidence>
<reference evidence="1" key="1">
    <citation type="journal article" date="2015" name="PeerJ">
        <title>First genomic representation of candidate bacterial phylum KSB3 points to enhanced environmental sensing as a trigger of wastewater bulking.</title>
        <authorList>
            <person name="Sekiguchi Y."/>
            <person name="Ohashi A."/>
            <person name="Parks D.H."/>
            <person name="Yamauchi T."/>
            <person name="Tyson G.W."/>
            <person name="Hugenholtz P."/>
        </authorList>
    </citation>
    <scope>NUCLEOTIDE SEQUENCE [LARGE SCALE GENOMIC DNA]</scope>
</reference>
<dbReference type="AlphaFoldDB" id="A0A081BRG3"/>
<organism evidence="1">
    <name type="scientific">Candidatus Moduliflexus flocculans</name>
    <dbReference type="NCBI Taxonomy" id="1499966"/>
    <lineage>
        <taxon>Bacteria</taxon>
        <taxon>Candidatus Moduliflexota</taxon>
        <taxon>Candidatus Moduliflexia</taxon>
        <taxon>Candidatus Moduliflexales</taxon>
        <taxon>Candidatus Moduliflexaceae</taxon>
    </lineage>
</organism>
<accession>A0A081BRG3</accession>
<dbReference type="Proteomes" id="UP000030700">
    <property type="component" value="Unassembled WGS sequence"/>
</dbReference>
<name>A0A081BRG3_9BACT</name>
<dbReference type="EMBL" id="DF820460">
    <property type="protein sequence ID" value="GAK53994.1"/>
    <property type="molecule type" value="Genomic_DNA"/>
</dbReference>
<sequence>MIFSNTIGIIYTSPNALLHQAQRAGATQPRRNTTGFSRPPFGIRCKQVVSSHTLSFIAMHTYCSLREKLLDNRMVIIQNLFQLLKRNCDVKPSCLIGTYHFRRKNNRDTVRMDGKVIKKFF</sequence>
<evidence type="ECO:0000313" key="1">
    <source>
        <dbReference type="EMBL" id="GAK53994.1"/>
    </source>
</evidence>
<dbReference type="HOGENOM" id="CLU_2033494_0_0_0"/>
<gene>
    <name evidence="1" type="ORF">U14_05271</name>
</gene>
<keyword evidence="2" id="KW-1185">Reference proteome</keyword>
<proteinExistence type="predicted"/>
<protein>
    <submittedName>
        <fullName evidence="1">Uncharacterized protein</fullName>
    </submittedName>
</protein>